<dbReference type="OMA" id="EEVAWRY"/>
<dbReference type="Pfam" id="PF00892">
    <property type="entry name" value="EamA"/>
    <property type="match status" value="2"/>
</dbReference>
<protein>
    <recommendedName>
        <fullName evidence="6">WAT1-related protein</fullName>
    </recommendedName>
</protein>
<dbReference type="Gramene" id="Manes.17G123800.1.v8.1">
    <property type="protein sequence ID" value="Manes.17G123800.1.v8.1.CDS"/>
    <property type="gene ID" value="Manes.17G123800.v8.1"/>
</dbReference>
<feature type="transmembrane region" description="Helical" evidence="6">
    <location>
        <begin position="137"/>
        <end position="155"/>
    </location>
</feature>
<evidence type="ECO:0000256" key="6">
    <source>
        <dbReference type="RuleBase" id="RU363077"/>
    </source>
</evidence>
<dbReference type="OrthoDB" id="1727045at2759"/>
<dbReference type="GO" id="GO:0022857">
    <property type="term" value="F:transmembrane transporter activity"/>
    <property type="evidence" value="ECO:0007669"/>
    <property type="project" value="InterPro"/>
</dbReference>
<dbReference type="AlphaFoldDB" id="A0A2C9U7E9"/>
<feature type="domain" description="EamA" evidence="7">
    <location>
        <begin position="196"/>
        <end position="325"/>
    </location>
</feature>
<comment type="subcellular location">
    <subcellularLocation>
        <location evidence="1 6">Membrane</location>
        <topology evidence="1 6">Multi-pass membrane protein</topology>
    </subcellularLocation>
</comment>
<evidence type="ECO:0000256" key="5">
    <source>
        <dbReference type="ARBA" id="ARBA00023136"/>
    </source>
</evidence>
<evidence type="ECO:0000259" key="7">
    <source>
        <dbReference type="Pfam" id="PF00892"/>
    </source>
</evidence>
<accession>A0A2C9U7E9</accession>
<organism evidence="8 9">
    <name type="scientific">Manihot esculenta</name>
    <name type="common">Cassava</name>
    <name type="synonym">Jatropha manihot</name>
    <dbReference type="NCBI Taxonomy" id="3983"/>
    <lineage>
        <taxon>Eukaryota</taxon>
        <taxon>Viridiplantae</taxon>
        <taxon>Streptophyta</taxon>
        <taxon>Embryophyta</taxon>
        <taxon>Tracheophyta</taxon>
        <taxon>Spermatophyta</taxon>
        <taxon>Magnoliopsida</taxon>
        <taxon>eudicotyledons</taxon>
        <taxon>Gunneridae</taxon>
        <taxon>Pentapetalae</taxon>
        <taxon>rosids</taxon>
        <taxon>fabids</taxon>
        <taxon>Malpighiales</taxon>
        <taxon>Euphorbiaceae</taxon>
        <taxon>Crotonoideae</taxon>
        <taxon>Manihoteae</taxon>
        <taxon>Manihot</taxon>
    </lineage>
</organism>
<feature type="transmembrane region" description="Helical" evidence="6">
    <location>
        <begin position="251"/>
        <end position="274"/>
    </location>
</feature>
<reference evidence="9" key="1">
    <citation type="journal article" date="2016" name="Nat. Biotechnol.">
        <title>Sequencing wild and cultivated cassava and related species reveals extensive interspecific hybridization and genetic diversity.</title>
        <authorList>
            <person name="Bredeson J.V."/>
            <person name="Lyons J.B."/>
            <person name="Prochnik S.E."/>
            <person name="Wu G.A."/>
            <person name="Ha C.M."/>
            <person name="Edsinger-Gonzales E."/>
            <person name="Grimwood J."/>
            <person name="Schmutz J."/>
            <person name="Rabbi I.Y."/>
            <person name="Egesi C."/>
            <person name="Nauluvula P."/>
            <person name="Lebot V."/>
            <person name="Ndunguru J."/>
            <person name="Mkamilo G."/>
            <person name="Bart R.S."/>
            <person name="Setter T.L."/>
            <person name="Gleadow R.M."/>
            <person name="Kulakow P."/>
            <person name="Ferguson M.E."/>
            <person name="Rounsley S."/>
            <person name="Rokhsar D.S."/>
        </authorList>
    </citation>
    <scope>NUCLEOTIDE SEQUENCE [LARGE SCALE GENOMIC DNA]</scope>
    <source>
        <strain evidence="9">cv. AM560-2</strain>
    </source>
</reference>
<dbReference type="SUPFAM" id="SSF103481">
    <property type="entry name" value="Multidrug resistance efflux transporter EmrE"/>
    <property type="match status" value="2"/>
</dbReference>
<evidence type="ECO:0000313" key="8">
    <source>
        <dbReference type="EMBL" id="OAY25838.1"/>
    </source>
</evidence>
<dbReference type="InterPro" id="IPR000620">
    <property type="entry name" value="EamA_dom"/>
</dbReference>
<proteinExistence type="inferred from homology"/>
<keyword evidence="9" id="KW-1185">Reference proteome</keyword>
<feature type="transmembrane region" description="Helical" evidence="6">
    <location>
        <begin position="308"/>
        <end position="327"/>
    </location>
</feature>
<evidence type="ECO:0000256" key="1">
    <source>
        <dbReference type="ARBA" id="ARBA00004141"/>
    </source>
</evidence>
<feature type="domain" description="EamA" evidence="7">
    <location>
        <begin position="17"/>
        <end position="153"/>
    </location>
</feature>
<dbReference type="EMBL" id="CM004403">
    <property type="protein sequence ID" value="OAY25838.1"/>
    <property type="molecule type" value="Genomic_DNA"/>
</dbReference>
<name>A0A2C9U7E9_MANES</name>
<evidence type="ECO:0000313" key="9">
    <source>
        <dbReference type="Proteomes" id="UP000091857"/>
    </source>
</evidence>
<keyword evidence="3 6" id="KW-0812">Transmembrane</keyword>
<sequence length="362" mass="39481">MAARCYYKDLLPLTAMLVTVIIGVGSNILFKAASLKGMSYLVFLFYSNFINTLLMLPVPFLLCRRTVFPLFKFPLLSRICAIGTIGLFCQLIGYKGIQYSSPTMASAMSNLMPAWTFLFAGIFRMEKLDWRSSSTQSKIIGTIVSIMGALMMVLYKGPKLESSTSSKTSPISLHHQHMGSPLSHWLIGGLFLGIQHIGFAFIYILQTQIMQICPSEILLTFACFLYTTIIAAPVCFIAEPELSAWRISPDITMVSILYAGVLGGAFLGIMHLWCLHLKGPVYVAAFSPLTIAVAAAMASAFLGEALHLGSVIGAVLITSGVYSVIWGKAKEEEMREILSSSSTVSPLLKAHGVEESLNKSEC</sequence>
<dbReference type="GO" id="GO:0005886">
    <property type="term" value="C:plasma membrane"/>
    <property type="evidence" value="ECO:0000318"/>
    <property type="project" value="GO_Central"/>
</dbReference>
<evidence type="ECO:0000256" key="4">
    <source>
        <dbReference type="ARBA" id="ARBA00022989"/>
    </source>
</evidence>
<feature type="transmembrane region" description="Helical" evidence="6">
    <location>
        <begin position="12"/>
        <end position="30"/>
    </location>
</feature>
<dbReference type="PANTHER" id="PTHR31218">
    <property type="entry name" value="WAT1-RELATED PROTEIN"/>
    <property type="match status" value="1"/>
</dbReference>
<feature type="transmembrane region" description="Helical" evidence="6">
    <location>
        <begin position="182"/>
        <end position="205"/>
    </location>
</feature>
<feature type="transmembrane region" description="Helical" evidence="6">
    <location>
        <begin position="281"/>
        <end position="302"/>
    </location>
</feature>
<feature type="transmembrane region" description="Helical" evidence="6">
    <location>
        <begin position="217"/>
        <end position="239"/>
    </location>
</feature>
<comment type="similarity">
    <text evidence="2 6">Belongs to the drug/metabolite transporter (DMT) superfamily. Plant drug/metabolite exporter (P-DME) (TC 2.A.7.4) family.</text>
</comment>
<evidence type="ECO:0000256" key="2">
    <source>
        <dbReference type="ARBA" id="ARBA00007635"/>
    </source>
</evidence>
<dbReference type="InterPro" id="IPR030184">
    <property type="entry name" value="WAT1-related"/>
</dbReference>
<comment type="caution">
    <text evidence="8">The sequence shown here is derived from an EMBL/GenBank/DDBJ whole genome shotgun (WGS) entry which is preliminary data.</text>
</comment>
<dbReference type="Proteomes" id="UP000091857">
    <property type="component" value="Chromosome 17"/>
</dbReference>
<dbReference type="InterPro" id="IPR037185">
    <property type="entry name" value="EmrE-like"/>
</dbReference>
<gene>
    <name evidence="8" type="ORF">MANES_17G123800v8</name>
</gene>
<feature type="transmembrane region" description="Helical" evidence="6">
    <location>
        <begin position="105"/>
        <end position="125"/>
    </location>
</feature>
<evidence type="ECO:0000256" key="3">
    <source>
        <dbReference type="ARBA" id="ARBA00022692"/>
    </source>
</evidence>
<feature type="transmembrane region" description="Helical" evidence="6">
    <location>
        <begin position="42"/>
        <end position="63"/>
    </location>
</feature>
<feature type="transmembrane region" description="Helical" evidence="6">
    <location>
        <begin position="75"/>
        <end position="93"/>
    </location>
</feature>
<keyword evidence="5 6" id="KW-0472">Membrane</keyword>
<keyword evidence="4 6" id="KW-1133">Transmembrane helix</keyword>